<sequence>MMKVIQAEVFLVVLEEGSVAAAARQLGRSRTTISSVLSSFEDELAVTLFERSGNELAATPIAWAIKPDCIRLLQSARQIEQRCQQQRSGIESTLRIARDDALPERFWRETMTALKQQFPLTGISVYLAPPQELPELVDWQSVDLAFGLAQQNEPHESLQFRPLGGLRVMMVTGPEHALCRLPLVHDDDLQQYTQVTTAYLQDDLLVPQLSGASNYLALTQFELIRDAVISGAGWSRLPQPVIMEQLKNEQLRVLKHPGALNWQSYQLICEQGYAMGRVASWLEQQVVRYLTQFG</sequence>
<feature type="domain" description="HTH lysR-type" evidence="5">
    <location>
        <begin position="2"/>
        <end position="59"/>
    </location>
</feature>
<keyword evidence="4" id="KW-0804">Transcription</keyword>
<name>A0ABU7J7M8_9GAMM</name>
<organism evidence="6 7">
    <name type="scientific">Alkalimonas cellulosilytica</name>
    <dbReference type="NCBI Taxonomy" id="3058395"/>
    <lineage>
        <taxon>Bacteria</taxon>
        <taxon>Pseudomonadati</taxon>
        <taxon>Pseudomonadota</taxon>
        <taxon>Gammaproteobacteria</taxon>
        <taxon>Alkalimonas</taxon>
    </lineage>
</organism>
<evidence type="ECO:0000256" key="3">
    <source>
        <dbReference type="ARBA" id="ARBA00023125"/>
    </source>
</evidence>
<dbReference type="PANTHER" id="PTHR30126:SF22">
    <property type="entry name" value="HTH-TYPE TRANSCRIPTIONAL REGULATOR YHAJ-RELATED"/>
    <property type="match status" value="1"/>
</dbReference>
<comment type="similarity">
    <text evidence="1">Belongs to the LysR transcriptional regulatory family.</text>
</comment>
<evidence type="ECO:0000259" key="5">
    <source>
        <dbReference type="PROSITE" id="PS50931"/>
    </source>
</evidence>
<dbReference type="InterPro" id="IPR036390">
    <property type="entry name" value="WH_DNA-bd_sf"/>
</dbReference>
<dbReference type="CDD" id="cd05466">
    <property type="entry name" value="PBP2_LTTR_substrate"/>
    <property type="match status" value="1"/>
</dbReference>
<dbReference type="PROSITE" id="PS50931">
    <property type="entry name" value="HTH_LYSR"/>
    <property type="match status" value="1"/>
</dbReference>
<evidence type="ECO:0000313" key="7">
    <source>
        <dbReference type="Proteomes" id="UP001336314"/>
    </source>
</evidence>
<evidence type="ECO:0000256" key="2">
    <source>
        <dbReference type="ARBA" id="ARBA00023015"/>
    </source>
</evidence>
<dbReference type="InterPro" id="IPR005119">
    <property type="entry name" value="LysR_subst-bd"/>
</dbReference>
<gene>
    <name evidence="6" type="ORF">QWY20_13890</name>
</gene>
<evidence type="ECO:0000256" key="1">
    <source>
        <dbReference type="ARBA" id="ARBA00009437"/>
    </source>
</evidence>
<keyword evidence="3" id="KW-0238">DNA-binding</keyword>
<dbReference type="SUPFAM" id="SSF46785">
    <property type="entry name" value="Winged helix' DNA-binding domain"/>
    <property type="match status" value="1"/>
</dbReference>
<comment type="caution">
    <text evidence="6">The sequence shown here is derived from an EMBL/GenBank/DDBJ whole genome shotgun (WGS) entry which is preliminary data.</text>
</comment>
<protein>
    <submittedName>
        <fullName evidence="6">LysR family transcriptional regulator</fullName>
    </submittedName>
</protein>
<dbReference type="Pfam" id="PF00126">
    <property type="entry name" value="HTH_1"/>
    <property type="match status" value="1"/>
</dbReference>
<evidence type="ECO:0000313" key="6">
    <source>
        <dbReference type="EMBL" id="MEE2002545.1"/>
    </source>
</evidence>
<dbReference type="SUPFAM" id="SSF53850">
    <property type="entry name" value="Periplasmic binding protein-like II"/>
    <property type="match status" value="1"/>
</dbReference>
<proteinExistence type="inferred from homology"/>
<dbReference type="PANTHER" id="PTHR30126">
    <property type="entry name" value="HTH-TYPE TRANSCRIPTIONAL REGULATOR"/>
    <property type="match status" value="1"/>
</dbReference>
<dbReference type="Gene3D" id="1.10.10.10">
    <property type="entry name" value="Winged helix-like DNA-binding domain superfamily/Winged helix DNA-binding domain"/>
    <property type="match status" value="1"/>
</dbReference>
<keyword evidence="7" id="KW-1185">Reference proteome</keyword>
<dbReference type="Proteomes" id="UP001336314">
    <property type="component" value="Unassembled WGS sequence"/>
</dbReference>
<dbReference type="RefSeq" id="WP_330129611.1">
    <property type="nucleotide sequence ID" value="NZ_JAUHLI010000014.1"/>
</dbReference>
<dbReference type="EMBL" id="JAUHLI010000014">
    <property type="protein sequence ID" value="MEE2002545.1"/>
    <property type="molecule type" value="Genomic_DNA"/>
</dbReference>
<dbReference type="Pfam" id="PF03466">
    <property type="entry name" value="LysR_substrate"/>
    <property type="match status" value="1"/>
</dbReference>
<keyword evidence="2" id="KW-0805">Transcription regulation</keyword>
<dbReference type="Gene3D" id="3.40.190.290">
    <property type="match status" value="1"/>
</dbReference>
<dbReference type="InterPro" id="IPR036388">
    <property type="entry name" value="WH-like_DNA-bd_sf"/>
</dbReference>
<accession>A0ABU7J7M8</accession>
<dbReference type="InterPro" id="IPR000847">
    <property type="entry name" value="LysR_HTH_N"/>
</dbReference>
<evidence type="ECO:0000256" key="4">
    <source>
        <dbReference type="ARBA" id="ARBA00023163"/>
    </source>
</evidence>
<reference evidence="6 7" key="1">
    <citation type="submission" date="2023-07" db="EMBL/GenBank/DDBJ databases">
        <title>Alkalimonas sp., MEB108 novel, alkaliphilic bacterium isolated from Lonar Lake, India.</title>
        <authorList>
            <person name="Joshi A."/>
            <person name="Thite S."/>
        </authorList>
    </citation>
    <scope>NUCLEOTIDE SEQUENCE [LARGE SCALE GENOMIC DNA]</scope>
    <source>
        <strain evidence="6 7">MEB108</strain>
    </source>
</reference>